<keyword evidence="3" id="KW-1185">Reference proteome</keyword>
<comment type="caution">
    <text evidence="2">The sequence shown here is derived from an EMBL/GenBank/DDBJ whole genome shotgun (WGS) entry which is preliminary data.</text>
</comment>
<name>A0ABS2UQ48_9ACTN</name>
<protein>
    <submittedName>
        <fullName evidence="2">Uncharacterized protein</fullName>
    </submittedName>
</protein>
<accession>A0ABS2UQ48</accession>
<reference evidence="2 3" key="1">
    <citation type="journal article" date="2016" name="Arch. Microbiol.">
        <title>Streptomyces zhihengii sp. nov., isolated from rhizospheric soil of Psammosilene tunicoides.</title>
        <authorList>
            <person name="Huang M.J."/>
            <person name="Fei J.J."/>
            <person name="Salam N."/>
            <person name="Kim C.J."/>
            <person name="Hozzein W.N."/>
            <person name="Xiao M."/>
            <person name="Huang H.Q."/>
            <person name="Li W.J."/>
        </authorList>
    </citation>
    <scope>NUCLEOTIDE SEQUENCE [LARGE SCALE GENOMIC DNA]</scope>
    <source>
        <strain evidence="2 3">YIM T102</strain>
    </source>
</reference>
<gene>
    <name evidence="2" type="ORF">JE024_08880</name>
</gene>
<organism evidence="2 3">
    <name type="scientific">Streptomyces zhihengii</name>
    <dbReference type="NCBI Taxonomy" id="1818004"/>
    <lineage>
        <taxon>Bacteria</taxon>
        <taxon>Bacillati</taxon>
        <taxon>Actinomycetota</taxon>
        <taxon>Actinomycetes</taxon>
        <taxon>Kitasatosporales</taxon>
        <taxon>Streptomycetaceae</taxon>
        <taxon>Streptomyces</taxon>
    </lineage>
</organism>
<dbReference type="RefSeq" id="WP_205373063.1">
    <property type="nucleotide sequence ID" value="NZ_JAFEJA010000001.1"/>
</dbReference>
<evidence type="ECO:0000313" key="2">
    <source>
        <dbReference type="EMBL" id="MBM9618840.1"/>
    </source>
</evidence>
<proteinExistence type="predicted"/>
<sequence length="62" mass="6977">MTTERDAVALPEKPAESESERDRLGRAVDWWESEYGAVTEAEMAEAAAERREIERAHARSTA</sequence>
<evidence type="ECO:0000313" key="3">
    <source>
        <dbReference type="Proteomes" id="UP000664109"/>
    </source>
</evidence>
<feature type="region of interest" description="Disordered" evidence="1">
    <location>
        <begin position="1"/>
        <end position="23"/>
    </location>
</feature>
<dbReference type="EMBL" id="JAFEJA010000001">
    <property type="protein sequence ID" value="MBM9618840.1"/>
    <property type="molecule type" value="Genomic_DNA"/>
</dbReference>
<dbReference type="Proteomes" id="UP000664109">
    <property type="component" value="Unassembled WGS sequence"/>
</dbReference>
<evidence type="ECO:0000256" key="1">
    <source>
        <dbReference type="SAM" id="MobiDB-lite"/>
    </source>
</evidence>